<dbReference type="STRING" id="997884.HMPREF1068_01936"/>
<evidence type="ECO:0000256" key="3">
    <source>
        <dbReference type="ARBA" id="ARBA00023295"/>
    </source>
</evidence>
<dbReference type="AlphaFoldDB" id="I9GZ20"/>
<dbReference type="InterPro" id="IPR006626">
    <property type="entry name" value="PbH1"/>
</dbReference>
<dbReference type="SMART" id="SM00710">
    <property type="entry name" value="PbH1"/>
    <property type="match status" value="4"/>
</dbReference>
<dbReference type="InterPro" id="IPR011050">
    <property type="entry name" value="Pectin_lyase_fold/virulence"/>
</dbReference>
<evidence type="ECO:0000256" key="4">
    <source>
        <dbReference type="RuleBase" id="RU361169"/>
    </source>
</evidence>
<name>I9GZ20_9BACE</name>
<keyword evidence="2 4" id="KW-0378">Hydrolase</keyword>
<dbReference type="InterPro" id="IPR012334">
    <property type="entry name" value="Pectin_lyas_fold"/>
</dbReference>
<dbReference type="EMBL" id="AGXS01000015">
    <property type="protein sequence ID" value="EIY52389.1"/>
    <property type="molecule type" value="Genomic_DNA"/>
</dbReference>
<dbReference type="HOGENOM" id="CLU_016031_8_3_10"/>
<dbReference type="InterPro" id="IPR051801">
    <property type="entry name" value="GH28_Enzymes"/>
</dbReference>
<gene>
    <name evidence="6" type="ORF">HMPREF1068_01936</name>
</gene>
<dbReference type="Proteomes" id="UP000003089">
    <property type="component" value="Unassembled WGS sequence"/>
</dbReference>
<evidence type="ECO:0000256" key="1">
    <source>
        <dbReference type="ARBA" id="ARBA00008834"/>
    </source>
</evidence>
<proteinExistence type="inferred from homology"/>
<feature type="signal peptide" evidence="5">
    <location>
        <begin position="1"/>
        <end position="19"/>
    </location>
</feature>
<keyword evidence="7" id="KW-1185">Reference proteome</keyword>
<dbReference type="PROSITE" id="PS00502">
    <property type="entry name" value="POLYGALACTURONASE"/>
    <property type="match status" value="1"/>
</dbReference>
<keyword evidence="5" id="KW-0732">Signal</keyword>
<dbReference type="InterPro" id="IPR000743">
    <property type="entry name" value="Glyco_hydro_28"/>
</dbReference>
<evidence type="ECO:0000256" key="2">
    <source>
        <dbReference type="ARBA" id="ARBA00022801"/>
    </source>
</evidence>
<dbReference type="PANTHER" id="PTHR31339:SF9">
    <property type="entry name" value="PLASMIN AND FIBRONECTIN-BINDING PROTEIN A"/>
    <property type="match status" value="1"/>
</dbReference>
<dbReference type="PATRIC" id="fig|997884.3.peg.1971"/>
<feature type="chain" id="PRO_5003721152" evidence="5">
    <location>
        <begin position="20"/>
        <end position="467"/>
    </location>
</feature>
<dbReference type="Gene3D" id="2.160.20.10">
    <property type="entry name" value="Single-stranded right-handed beta-helix, Pectin lyase-like"/>
    <property type="match status" value="1"/>
</dbReference>
<accession>I9GZ20</accession>
<evidence type="ECO:0000313" key="7">
    <source>
        <dbReference type="Proteomes" id="UP000003089"/>
    </source>
</evidence>
<comment type="caution">
    <text evidence="6">The sequence shown here is derived from an EMBL/GenBank/DDBJ whole genome shotgun (WGS) entry which is preliminary data.</text>
</comment>
<reference evidence="6 7" key="1">
    <citation type="submission" date="2012-02" db="EMBL/GenBank/DDBJ databases">
        <title>The Genome Sequence of Bacteroides nordii CL02T12C05.</title>
        <authorList>
            <consortium name="The Broad Institute Genome Sequencing Platform"/>
            <person name="Earl A."/>
            <person name="Ward D."/>
            <person name="Feldgarden M."/>
            <person name="Gevers D."/>
            <person name="Zitomersky N.L."/>
            <person name="Coyne M.J."/>
            <person name="Comstock L.E."/>
            <person name="Young S.K."/>
            <person name="Zeng Q."/>
            <person name="Gargeya S."/>
            <person name="Fitzgerald M."/>
            <person name="Haas B."/>
            <person name="Abouelleil A."/>
            <person name="Alvarado L."/>
            <person name="Arachchi H.M."/>
            <person name="Berlin A."/>
            <person name="Chapman S.B."/>
            <person name="Gearin G."/>
            <person name="Goldberg J."/>
            <person name="Griggs A."/>
            <person name="Gujja S."/>
            <person name="Hansen M."/>
            <person name="Heiman D."/>
            <person name="Howarth C."/>
            <person name="Larimer J."/>
            <person name="Lui A."/>
            <person name="MacDonald P.J.P."/>
            <person name="McCowen C."/>
            <person name="Montmayeur A."/>
            <person name="Murphy C."/>
            <person name="Neiman D."/>
            <person name="Pearson M."/>
            <person name="Priest M."/>
            <person name="Roberts A."/>
            <person name="Saif S."/>
            <person name="Shea T."/>
            <person name="Sisk P."/>
            <person name="Stolte C."/>
            <person name="Sykes S."/>
            <person name="Wortman J."/>
            <person name="Nusbaum C."/>
            <person name="Birren B."/>
        </authorList>
    </citation>
    <scope>NUCLEOTIDE SEQUENCE [LARGE SCALE GENOMIC DNA]</scope>
    <source>
        <strain evidence="6 7">CL02T12C05</strain>
    </source>
</reference>
<sequence>MKKRFSFLSLLLVTAIAFANPIDFDKAFKESAKIEKQIKKTSFPKQTYNITDFGAKPDNETEPCHEAINQAILKCSLAGGGTVVVPQGTFYTGPITLKSNVNFHLQEGAILKFLTNQSLYFPGVITRWEGLDCYNARPLIYAYGETNIAITGKGTIDGQGSNETWWPMCGAPKYGWKEGMVAQRNGGRERLLMYGETSTPVYKRIMTPEDGLRPQLINLYACSTVLIEDVTLLNSPFWVIHPLFCESLIVRGVNIFNRGPNGDGCDPESCKNVLIENCTFDTGDDCIAIKSGRNADGRKWNIPSENIIVRNCKMKNGHGGVVIGSEISGGYRNLFVENCQMDSPNLDRVIRIKTSTCRGGIIENVFVRNITVGQCREAVLRINLQYENREQCNRGFTPTVRNVHLKNVTCQKSRLGVLIIGLDDDQHVYNISVEDSHFNNVAKGGNDIKGAHDVTLKNLYINGELVK</sequence>
<dbReference type="SUPFAM" id="SSF51126">
    <property type="entry name" value="Pectin lyase-like"/>
    <property type="match status" value="1"/>
</dbReference>
<dbReference type="GO" id="GO:0005975">
    <property type="term" value="P:carbohydrate metabolic process"/>
    <property type="evidence" value="ECO:0007669"/>
    <property type="project" value="InterPro"/>
</dbReference>
<dbReference type="Pfam" id="PF00295">
    <property type="entry name" value="Glyco_hydro_28"/>
    <property type="match status" value="1"/>
</dbReference>
<keyword evidence="3 4" id="KW-0326">Glycosidase</keyword>
<dbReference type="RefSeq" id="WP_007484989.1">
    <property type="nucleotide sequence ID" value="NZ_JH724314.1"/>
</dbReference>
<organism evidence="6 7">
    <name type="scientific">Bacteroides nordii CL02T12C05</name>
    <dbReference type="NCBI Taxonomy" id="997884"/>
    <lineage>
        <taxon>Bacteria</taxon>
        <taxon>Pseudomonadati</taxon>
        <taxon>Bacteroidota</taxon>
        <taxon>Bacteroidia</taxon>
        <taxon>Bacteroidales</taxon>
        <taxon>Bacteroidaceae</taxon>
        <taxon>Bacteroides</taxon>
    </lineage>
</organism>
<evidence type="ECO:0000256" key="5">
    <source>
        <dbReference type="SAM" id="SignalP"/>
    </source>
</evidence>
<evidence type="ECO:0000313" key="6">
    <source>
        <dbReference type="EMBL" id="EIY52389.1"/>
    </source>
</evidence>
<comment type="similarity">
    <text evidence="1 4">Belongs to the glycosyl hydrolase 28 family.</text>
</comment>
<dbReference type="GO" id="GO:0004650">
    <property type="term" value="F:polygalacturonase activity"/>
    <property type="evidence" value="ECO:0007669"/>
    <property type="project" value="InterPro"/>
</dbReference>
<protein>
    <submittedName>
        <fullName evidence="6">Uncharacterized protein</fullName>
    </submittedName>
</protein>
<dbReference type="eggNOG" id="COG5434">
    <property type="taxonomic scope" value="Bacteria"/>
</dbReference>
<dbReference type="PANTHER" id="PTHR31339">
    <property type="entry name" value="PECTIN LYASE-RELATED"/>
    <property type="match status" value="1"/>
</dbReference>